<evidence type="ECO:0000313" key="1">
    <source>
        <dbReference type="EMBL" id="AZQ10156.1"/>
    </source>
</evidence>
<gene>
    <name evidence="1" type="ORF">STH12_01020</name>
</gene>
<keyword evidence="2" id="KW-1185">Reference proteome</keyword>
<proteinExistence type="predicted"/>
<name>A0ABN5TSQ4_9GAMM</name>
<dbReference type="Proteomes" id="UP000278437">
    <property type="component" value="Chromosome"/>
</dbReference>
<reference evidence="2" key="1">
    <citation type="submission" date="2017-03" db="EMBL/GenBank/DDBJ databases">
        <title>Full genome sequence of a non-lethal Shewanella isolate that potentiates virulence of Vibio parahaemolyticus causing acute hepatopancreatic necrosis disease (AHPND) in shrimp.</title>
        <authorList>
            <person name="Prachumwat A."/>
            <person name="Sritunyalucksana K."/>
        </authorList>
    </citation>
    <scope>NUCLEOTIDE SEQUENCE [LARGE SCALE GENOMIC DNA]</scope>
    <source>
        <strain evidence="2">TH2012</strain>
    </source>
</reference>
<protein>
    <submittedName>
        <fullName evidence="1">Uncharacterized protein</fullName>
    </submittedName>
</protein>
<dbReference type="EMBL" id="CP020373">
    <property type="protein sequence ID" value="AZQ10156.1"/>
    <property type="molecule type" value="Genomic_DNA"/>
</dbReference>
<organism evidence="1 2">
    <name type="scientific">Shewanella khirikhana</name>
    <dbReference type="NCBI Taxonomy" id="1965282"/>
    <lineage>
        <taxon>Bacteria</taxon>
        <taxon>Pseudomonadati</taxon>
        <taxon>Pseudomonadota</taxon>
        <taxon>Gammaproteobacteria</taxon>
        <taxon>Alteromonadales</taxon>
        <taxon>Shewanellaceae</taxon>
        <taxon>Shewanella</taxon>
    </lineage>
</organism>
<evidence type="ECO:0000313" key="2">
    <source>
        <dbReference type="Proteomes" id="UP000278437"/>
    </source>
</evidence>
<sequence length="86" mass="9401">MTQRIQIDDTGWTLLSTGKTRGLIENETGRAVKVRIEAVGVVPSNSETWGHNLNIAKYFTWEKASLGADIYARATEGSGYLLVSEG</sequence>
<dbReference type="RefSeq" id="WP_126166548.1">
    <property type="nucleotide sequence ID" value="NZ_CP020373.1"/>
</dbReference>
<accession>A0ABN5TSQ4</accession>